<dbReference type="AlphaFoldDB" id="A0A1G8PZT2"/>
<keyword evidence="2" id="KW-1185">Reference proteome</keyword>
<proteinExistence type="predicted"/>
<reference evidence="1 2" key="1">
    <citation type="submission" date="2016-10" db="EMBL/GenBank/DDBJ databases">
        <authorList>
            <person name="de Groot N.N."/>
        </authorList>
    </citation>
    <scope>NUCLEOTIDE SEQUENCE [LARGE SCALE GENOMIC DNA]</scope>
    <source>
        <strain evidence="2">P4B,CCM 7963,CECT 7998,DSM 25260,IBRC-M 10614,KCTC 13821</strain>
    </source>
</reference>
<dbReference type="OrthoDB" id="9781005at2"/>
<dbReference type="STRING" id="930129.SAMN05216352_1176"/>
<gene>
    <name evidence="1" type="ORF">SAMN05216352_1176</name>
</gene>
<dbReference type="RefSeq" id="WP_091587565.1">
    <property type="nucleotide sequence ID" value="NZ_FNDU01000017.1"/>
</dbReference>
<name>A0A1G8PZT2_9BACI</name>
<evidence type="ECO:0008006" key="3">
    <source>
        <dbReference type="Google" id="ProtNLM"/>
    </source>
</evidence>
<dbReference type="EMBL" id="FNDU01000017">
    <property type="protein sequence ID" value="SDI97766.1"/>
    <property type="molecule type" value="Genomic_DNA"/>
</dbReference>
<dbReference type="Proteomes" id="UP000199017">
    <property type="component" value="Unassembled WGS sequence"/>
</dbReference>
<accession>A0A1G8PZT2</accession>
<evidence type="ECO:0000313" key="2">
    <source>
        <dbReference type="Proteomes" id="UP000199017"/>
    </source>
</evidence>
<protein>
    <recommendedName>
        <fullName evidence="3">Transposase</fullName>
    </recommendedName>
</protein>
<sequence length="80" mass="9673">MKTWMKWYKTGEMYRFDQPIGKQYMYGHGPEGKTEEERTNCQLTHLKTENEILKKYLKGVDKRIDLNLVGKLRRKYTVTK</sequence>
<organism evidence="1 2">
    <name type="scientific">Alteribacillus bidgolensis</name>
    <dbReference type="NCBI Taxonomy" id="930129"/>
    <lineage>
        <taxon>Bacteria</taxon>
        <taxon>Bacillati</taxon>
        <taxon>Bacillota</taxon>
        <taxon>Bacilli</taxon>
        <taxon>Bacillales</taxon>
        <taxon>Bacillaceae</taxon>
        <taxon>Alteribacillus</taxon>
    </lineage>
</organism>
<evidence type="ECO:0000313" key="1">
    <source>
        <dbReference type="EMBL" id="SDI97766.1"/>
    </source>
</evidence>